<comment type="cofactor">
    <cofactor evidence="1">
        <name>Mg(2+)</name>
        <dbReference type="ChEBI" id="CHEBI:18420"/>
    </cofactor>
</comment>
<dbReference type="SFLD" id="SFLDG01017">
    <property type="entry name" value="Polyprenyl_Transferase_Like"/>
    <property type="match status" value="1"/>
</dbReference>
<organism evidence="13 14">
    <name type="scientific">Erysipelothrix piscisicarius</name>
    <dbReference type="NCBI Taxonomy" id="2485784"/>
    <lineage>
        <taxon>Bacteria</taxon>
        <taxon>Bacillati</taxon>
        <taxon>Bacillota</taxon>
        <taxon>Erysipelotrichia</taxon>
        <taxon>Erysipelotrichales</taxon>
        <taxon>Erysipelotrichaceae</taxon>
        <taxon>Erysipelothrix</taxon>
    </lineage>
</organism>
<dbReference type="PANTHER" id="PTHR43281:SF1">
    <property type="entry name" value="FARNESYL DIPHOSPHATE SYNTHASE"/>
    <property type="match status" value="1"/>
</dbReference>
<dbReference type="SUPFAM" id="SSF48576">
    <property type="entry name" value="Terpenoid synthases"/>
    <property type="match status" value="1"/>
</dbReference>
<evidence type="ECO:0000256" key="8">
    <source>
        <dbReference type="ARBA" id="ARBA00023229"/>
    </source>
</evidence>
<sequence>MIKDIDKQLFTILAYYPETSVVKEAMSYSLMSGGKRLRPQLLLAMLQDFGCDYQIGLYPACALEMVHTYSLVHDDLPAMDDDDMRRFKPTNHKVFGEGVAILAGDALLTGAFTALSQASLDADVLGKCFEILARNAGSNGMILGQELDIDDQIQHIDDLVACYNLKTGCLFAAAFEMAAVIAGQDAYQKLAHELGLSLGVAFQFQDDLLEVTKSSEEIGKSNQSDAERDKTTVVSLLGLEQARTLTESYFSSIKDLLRKMNIENGNLKQIIDEMMSREL</sequence>
<dbReference type="FunFam" id="1.10.600.10:FF:000001">
    <property type="entry name" value="Geranylgeranyl diphosphate synthase"/>
    <property type="match status" value="1"/>
</dbReference>
<evidence type="ECO:0000313" key="13">
    <source>
        <dbReference type="EMBL" id="AZK44314.1"/>
    </source>
</evidence>
<dbReference type="AlphaFoldDB" id="A0A3S8RMY6"/>
<dbReference type="EMBL" id="CP034234">
    <property type="protein sequence ID" value="AZK44314.1"/>
    <property type="molecule type" value="Genomic_DNA"/>
</dbReference>
<dbReference type="GO" id="GO:0005737">
    <property type="term" value="C:cytoplasm"/>
    <property type="evidence" value="ECO:0007669"/>
    <property type="project" value="UniProtKB-ARBA"/>
</dbReference>
<comment type="catalytic activity">
    <reaction evidence="11">
        <text>isopentenyl diphosphate + (2E)-geranyl diphosphate = (2E,6E)-farnesyl diphosphate + diphosphate</text>
        <dbReference type="Rhea" id="RHEA:19361"/>
        <dbReference type="ChEBI" id="CHEBI:33019"/>
        <dbReference type="ChEBI" id="CHEBI:58057"/>
        <dbReference type="ChEBI" id="CHEBI:128769"/>
        <dbReference type="ChEBI" id="CHEBI:175763"/>
        <dbReference type="EC" id="2.5.1.10"/>
    </reaction>
</comment>
<evidence type="ECO:0000256" key="6">
    <source>
        <dbReference type="ARBA" id="ARBA00022723"/>
    </source>
</evidence>
<keyword evidence="6" id="KW-0479">Metal-binding</keyword>
<keyword evidence="5 12" id="KW-0808">Transferase</keyword>
<evidence type="ECO:0000256" key="5">
    <source>
        <dbReference type="ARBA" id="ARBA00022679"/>
    </source>
</evidence>
<dbReference type="KEGG" id="eri:EEI45_05740"/>
<dbReference type="SFLD" id="SFLDS00005">
    <property type="entry name" value="Isoprenoid_Synthase_Type_I"/>
    <property type="match status" value="1"/>
</dbReference>
<dbReference type="Gene3D" id="1.10.600.10">
    <property type="entry name" value="Farnesyl Diphosphate Synthase"/>
    <property type="match status" value="1"/>
</dbReference>
<evidence type="ECO:0000256" key="7">
    <source>
        <dbReference type="ARBA" id="ARBA00022842"/>
    </source>
</evidence>
<proteinExistence type="inferred from homology"/>
<dbReference type="NCBIfam" id="NF045485">
    <property type="entry name" value="FPPsyn"/>
    <property type="match status" value="1"/>
</dbReference>
<evidence type="ECO:0000256" key="4">
    <source>
        <dbReference type="ARBA" id="ARBA00015100"/>
    </source>
</evidence>
<name>A0A3S8RMY6_9FIRM</name>
<dbReference type="Proteomes" id="UP000278804">
    <property type="component" value="Chromosome"/>
</dbReference>
<dbReference type="GO" id="GO:0016114">
    <property type="term" value="P:terpenoid biosynthetic process"/>
    <property type="evidence" value="ECO:0007669"/>
    <property type="project" value="UniProtKB-ARBA"/>
</dbReference>
<protein>
    <recommendedName>
        <fullName evidence="4">Farnesyl diphosphate synthase</fullName>
        <ecNumber evidence="3">2.5.1.10</ecNumber>
    </recommendedName>
    <alternativeName>
        <fullName evidence="10">(2E,6E)-farnesyl diphosphate synthase</fullName>
    </alternativeName>
    <alternativeName>
        <fullName evidence="9">Geranyltranstransferase</fullName>
    </alternativeName>
</protein>
<dbReference type="GO" id="GO:0046872">
    <property type="term" value="F:metal ion binding"/>
    <property type="evidence" value="ECO:0007669"/>
    <property type="project" value="UniProtKB-KW"/>
</dbReference>
<dbReference type="InterPro" id="IPR053378">
    <property type="entry name" value="Prenyl_diphosphate_synthase"/>
</dbReference>
<evidence type="ECO:0000256" key="9">
    <source>
        <dbReference type="ARBA" id="ARBA00032380"/>
    </source>
</evidence>
<gene>
    <name evidence="13" type="ORF">EEI45_05740</name>
</gene>
<dbReference type="PANTHER" id="PTHR43281">
    <property type="entry name" value="FARNESYL DIPHOSPHATE SYNTHASE"/>
    <property type="match status" value="1"/>
</dbReference>
<evidence type="ECO:0000256" key="2">
    <source>
        <dbReference type="ARBA" id="ARBA00006706"/>
    </source>
</evidence>
<keyword evidence="14" id="KW-1185">Reference proteome</keyword>
<evidence type="ECO:0000256" key="11">
    <source>
        <dbReference type="ARBA" id="ARBA00049399"/>
    </source>
</evidence>
<comment type="similarity">
    <text evidence="2 12">Belongs to the FPP/GGPP synthase family.</text>
</comment>
<evidence type="ECO:0000256" key="1">
    <source>
        <dbReference type="ARBA" id="ARBA00001946"/>
    </source>
</evidence>
<reference evidence="13 14" key="1">
    <citation type="journal article" date="2020" name="Int. J. Syst. Evol. Microbiol.">
        <title>Description of Erysipelothrix piscisicarius sp. nov., an emergent fish pathogen, and assessment of virulence using a tiger barb (Puntigrus tetrazona) infection model.</title>
        <authorList>
            <person name="Pomaranski E.K."/>
            <person name="Griffin M.J."/>
            <person name="Camus A.C."/>
            <person name="Armwood A.R."/>
            <person name="Shelley J."/>
            <person name="Waldbieser G.C."/>
            <person name="LaFrentz B.R."/>
            <person name="Garcia J.C."/>
            <person name="Yanong R."/>
            <person name="Soto E."/>
        </authorList>
    </citation>
    <scope>NUCLEOTIDE SEQUENCE [LARGE SCALE GENOMIC DNA]</scope>
    <source>
        <strain evidence="13 14">15TAL0474</strain>
    </source>
</reference>
<dbReference type="GO" id="GO:0004337">
    <property type="term" value="F:(2E,6E)-farnesyl diphosphate synthase activity"/>
    <property type="evidence" value="ECO:0007669"/>
    <property type="project" value="UniProtKB-EC"/>
</dbReference>
<evidence type="ECO:0000256" key="10">
    <source>
        <dbReference type="ARBA" id="ARBA00032873"/>
    </source>
</evidence>
<evidence type="ECO:0000256" key="12">
    <source>
        <dbReference type="RuleBase" id="RU004466"/>
    </source>
</evidence>
<dbReference type="InterPro" id="IPR008949">
    <property type="entry name" value="Isoprenoid_synthase_dom_sf"/>
</dbReference>
<dbReference type="EC" id="2.5.1.10" evidence="3"/>
<keyword evidence="7" id="KW-0460">Magnesium</keyword>
<evidence type="ECO:0000256" key="3">
    <source>
        <dbReference type="ARBA" id="ARBA00012439"/>
    </source>
</evidence>
<dbReference type="RefSeq" id="WP_125164488.1">
    <property type="nucleotide sequence ID" value="NZ_CP034234.1"/>
</dbReference>
<dbReference type="InterPro" id="IPR000092">
    <property type="entry name" value="Polyprenyl_synt"/>
</dbReference>
<accession>A0A3S8RMY6</accession>
<keyword evidence="8" id="KW-0414">Isoprene biosynthesis</keyword>
<dbReference type="Pfam" id="PF00348">
    <property type="entry name" value="polyprenyl_synt"/>
    <property type="match status" value="1"/>
</dbReference>
<evidence type="ECO:0000313" key="14">
    <source>
        <dbReference type="Proteomes" id="UP000278804"/>
    </source>
</evidence>